<organism evidence="2 3">
    <name type="scientific">Lawsonibacter hominis</name>
    <dbReference type="NCBI Taxonomy" id="2763053"/>
    <lineage>
        <taxon>Bacteria</taxon>
        <taxon>Bacillati</taxon>
        <taxon>Bacillota</taxon>
        <taxon>Clostridia</taxon>
        <taxon>Eubacteriales</taxon>
        <taxon>Oscillospiraceae</taxon>
        <taxon>Lawsonibacter</taxon>
    </lineage>
</organism>
<accession>A0A8J6JGZ5</accession>
<dbReference type="AlphaFoldDB" id="A0A8J6JGZ5"/>
<name>A0A8J6JGZ5_9FIRM</name>
<dbReference type="InterPro" id="IPR011109">
    <property type="entry name" value="DNA_bind_recombinase_dom"/>
</dbReference>
<dbReference type="GO" id="GO:0003677">
    <property type="term" value="F:DNA binding"/>
    <property type="evidence" value="ECO:0007669"/>
    <property type="project" value="InterPro"/>
</dbReference>
<keyword evidence="3" id="KW-1185">Reference proteome</keyword>
<evidence type="ECO:0000313" key="2">
    <source>
        <dbReference type="EMBL" id="MBC5734444.1"/>
    </source>
</evidence>
<comment type="caution">
    <text evidence="2">The sequence shown here is derived from an EMBL/GenBank/DDBJ whole genome shotgun (WGS) entry which is preliminary data.</text>
</comment>
<dbReference type="Proteomes" id="UP000661435">
    <property type="component" value="Unassembled WGS sequence"/>
</dbReference>
<proteinExistence type="predicted"/>
<sequence length="237" mass="27190">MELGKIVPHPPEAVLVKHVFQAYIAGESYNSLVEWLREQKIPYDVGRVWNKNMVARILENRRYIGDKGYPAILQEETMTSAIKKRNAKQVTTHITEAQKILRRLSGWTETKQIEQQVLGLLNMLLNNPERIQVVSPHPKSENVELQRQLDAVLSCQPIDEDAAQELIRSIASVQYSAIDADEYESIRLRRIFAQHPVMRELDAKLLKTTVSAIRVYSDKSIAIRLKNNQIIGRSEPQ</sequence>
<dbReference type="InterPro" id="IPR038109">
    <property type="entry name" value="DNA_bind_recomb_sf"/>
</dbReference>
<gene>
    <name evidence="2" type="ORF">H8S57_12015</name>
</gene>
<dbReference type="Pfam" id="PF07508">
    <property type="entry name" value="Recombinase"/>
    <property type="match status" value="1"/>
</dbReference>
<dbReference type="PROSITE" id="PS51737">
    <property type="entry name" value="RECOMBINASE_DNA_BIND"/>
    <property type="match status" value="1"/>
</dbReference>
<evidence type="ECO:0000259" key="1">
    <source>
        <dbReference type="PROSITE" id="PS51737"/>
    </source>
</evidence>
<evidence type="ECO:0000313" key="3">
    <source>
        <dbReference type="Proteomes" id="UP000661435"/>
    </source>
</evidence>
<dbReference type="EMBL" id="JACOPP010000018">
    <property type="protein sequence ID" value="MBC5734444.1"/>
    <property type="molecule type" value="Genomic_DNA"/>
</dbReference>
<dbReference type="Gene3D" id="3.90.1750.20">
    <property type="entry name" value="Putative Large Serine Recombinase, Chain B, Domain 2"/>
    <property type="match status" value="1"/>
</dbReference>
<feature type="domain" description="Recombinase" evidence="1">
    <location>
        <begin position="1"/>
        <end position="131"/>
    </location>
</feature>
<reference evidence="2" key="1">
    <citation type="submission" date="2020-08" db="EMBL/GenBank/DDBJ databases">
        <title>Genome public.</title>
        <authorList>
            <person name="Liu C."/>
            <person name="Sun Q."/>
        </authorList>
    </citation>
    <scope>NUCLEOTIDE SEQUENCE</scope>
    <source>
        <strain evidence="2">NSJ-51</strain>
    </source>
</reference>
<dbReference type="GO" id="GO:0000150">
    <property type="term" value="F:DNA strand exchange activity"/>
    <property type="evidence" value="ECO:0007669"/>
    <property type="project" value="InterPro"/>
</dbReference>
<dbReference type="RefSeq" id="WP_186908296.1">
    <property type="nucleotide sequence ID" value="NZ_JACOPP010000018.1"/>
</dbReference>
<protein>
    <submittedName>
        <fullName evidence="2">Recombinase family protein</fullName>
    </submittedName>
</protein>